<keyword evidence="1" id="KW-0808">Transferase</keyword>
<dbReference type="AlphaFoldDB" id="A0A834BZQ6"/>
<keyword evidence="1" id="KW-0418">Kinase</keyword>
<sequence length="78" mass="8385">MSGMSLLAGKALSSARMSDILSQTSLTGSQQLHQREESVCDVEGELHPTACYPSSCTSDMLLSYKPPDLQYSMEQAGV</sequence>
<dbReference type="Proteomes" id="UP000646548">
    <property type="component" value="Unassembled WGS sequence"/>
</dbReference>
<comment type="caution">
    <text evidence="1">The sequence shown here is derived from an EMBL/GenBank/DDBJ whole genome shotgun (WGS) entry which is preliminary data.</text>
</comment>
<organism evidence="1 2">
    <name type="scientific">Oryzias melastigma</name>
    <name type="common">Marine medaka</name>
    <dbReference type="NCBI Taxonomy" id="30732"/>
    <lineage>
        <taxon>Eukaryota</taxon>
        <taxon>Metazoa</taxon>
        <taxon>Chordata</taxon>
        <taxon>Craniata</taxon>
        <taxon>Vertebrata</taxon>
        <taxon>Euteleostomi</taxon>
        <taxon>Actinopterygii</taxon>
        <taxon>Neopterygii</taxon>
        <taxon>Teleostei</taxon>
        <taxon>Neoteleostei</taxon>
        <taxon>Acanthomorphata</taxon>
        <taxon>Ovalentaria</taxon>
        <taxon>Atherinomorphae</taxon>
        <taxon>Beloniformes</taxon>
        <taxon>Adrianichthyidae</taxon>
        <taxon>Oryziinae</taxon>
        <taxon>Oryzias</taxon>
    </lineage>
</organism>
<evidence type="ECO:0000313" key="1">
    <source>
        <dbReference type="EMBL" id="KAF6717630.1"/>
    </source>
</evidence>
<evidence type="ECO:0000313" key="2">
    <source>
        <dbReference type="Proteomes" id="UP000646548"/>
    </source>
</evidence>
<dbReference type="EMBL" id="WKFB01000820">
    <property type="protein sequence ID" value="KAF6717630.1"/>
    <property type="molecule type" value="Genomic_DNA"/>
</dbReference>
<name>A0A834BZQ6_ORYME</name>
<dbReference type="GO" id="GO:0016301">
    <property type="term" value="F:kinase activity"/>
    <property type="evidence" value="ECO:0007669"/>
    <property type="project" value="UniProtKB-KW"/>
</dbReference>
<accession>A0A834BZQ6</accession>
<protein>
    <submittedName>
        <fullName evidence="1">Serine/threonine-protein kinase SIK3-like</fullName>
    </submittedName>
</protein>
<reference evidence="1" key="1">
    <citation type="journal article" name="BMC Genomics">
        <title>Long-read sequencing and de novo genome assembly of marine medaka (Oryzias melastigma).</title>
        <authorList>
            <person name="Liang P."/>
            <person name="Saqib H.S.A."/>
            <person name="Ni X."/>
            <person name="Shen Y."/>
        </authorList>
    </citation>
    <scope>NUCLEOTIDE SEQUENCE</scope>
    <source>
        <strain evidence="1">Bigg-433</strain>
    </source>
</reference>
<gene>
    <name evidence="1" type="ORF">FQA47_018632</name>
</gene>
<proteinExistence type="predicted"/>